<dbReference type="Gene3D" id="1.25.40.10">
    <property type="entry name" value="Tetratricopeptide repeat domain"/>
    <property type="match status" value="1"/>
</dbReference>
<sequence length="153" mass="17533">MISLLLLPFLPLRRLLQYFMANQDVRVDNALTNINMHAKCGSIAYLYNVFNWMPLHNLVSWNAIIAAFGNHGLGRRTLEHFEPDCVTFVGLLMACNHGGMVDEGLVFDCMQETYCIAPDIEHFSCLTDMLGDMRRSIHIWGRCLYGVRGMRFD</sequence>
<dbReference type="Proteomes" id="UP001396334">
    <property type="component" value="Unassembled WGS sequence"/>
</dbReference>
<evidence type="ECO:0008006" key="4">
    <source>
        <dbReference type="Google" id="ProtNLM"/>
    </source>
</evidence>
<feature type="signal peptide" evidence="1">
    <location>
        <begin position="1"/>
        <end position="17"/>
    </location>
</feature>
<evidence type="ECO:0000313" key="3">
    <source>
        <dbReference type="Proteomes" id="UP001396334"/>
    </source>
</evidence>
<dbReference type="EMBL" id="JBBPBN010000030">
    <property type="protein sequence ID" value="KAK9005145.1"/>
    <property type="molecule type" value="Genomic_DNA"/>
</dbReference>
<protein>
    <recommendedName>
        <fullName evidence="4">Pentatricopeptide repeat-containing protein</fullName>
    </recommendedName>
</protein>
<keyword evidence="1" id="KW-0732">Signal</keyword>
<evidence type="ECO:0000313" key="2">
    <source>
        <dbReference type="EMBL" id="KAK9005145.1"/>
    </source>
</evidence>
<gene>
    <name evidence="2" type="ORF">V6N11_042591</name>
</gene>
<organism evidence="2 3">
    <name type="scientific">Hibiscus sabdariffa</name>
    <name type="common">roselle</name>
    <dbReference type="NCBI Taxonomy" id="183260"/>
    <lineage>
        <taxon>Eukaryota</taxon>
        <taxon>Viridiplantae</taxon>
        <taxon>Streptophyta</taxon>
        <taxon>Embryophyta</taxon>
        <taxon>Tracheophyta</taxon>
        <taxon>Spermatophyta</taxon>
        <taxon>Magnoliopsida</taxon>
        <taxon>eudicotyledons</taxon>
        <taxon>Gunneridae</taxon>
        <taxon>Pentapetalae</taxon>
        <taxon>rosids</taxon>
        <taxon>malvids</taxon>
        <taxon>Malvales</taxon>
        <taxon>Malvaceae</taxon>
        <taxon>Malvoideae</taxon>
        <taxon>Hibiscus</taxon>
    </lineage>
</organism>
<feature type="chain" id="PRO_5047011212" description="Pentatricopeptide repeat-containing protein" evidence="1">
    <location>
        <begin position="18"/>
        <end position="153"/>
    </location>
</feature>
<dbReference type="InterPro" id="IPR011990">
    <property type="entry name" value="TPR-like_helical_dom_sf"/>
</dbReference>
<name>A0ABR2QWT1_9ROSI</name>
<comment type="caution">
    <text evidence="2">The sequence shown here is derived from an EMBL/GenBank/DDBJ whole genome shotgun (WGS) entry which is preliminary data.</text>
</comment>
<reference evidence="2 3" key="1">
    <citation type="journal article" date="2024" name="G3 (Bethesda)">
        <title>Genome assembly of Hibiscus sabdariffa L. provides insights into metabolisms of medicinal natural products.</title>
        <authorList>
            <person name="Kim T."/>
        </authorList>
    </citation>
    <scope>NUCLEOTIDE SEQUENCE [LARGE SCALE GENOMIC DNA]</scope>
    <source>
        <strain evidence="2">TK-2024</strain>
        <tissue evidence="2">Old leaves</tissue>
    </source>
</reference>
<dbReference type="PANTHER" id="PTHR47926:SF452">
    <property type="entry name" value="PENTATRICOPEPTIDE REPEAT-CONTAINING PROTEIN"/>
    <property type="match status" value="1"/>
</dbReference>
<keyword evidence="3" id="KW-1185">Reference proteome</keyword>
<dbReference type="InterPro" id="IPR046960">
    <property type="entry name" value="PPR_At4g14850-like_plant"/>
</dbReference>
<dbReference type="PANTHER" id="PTHR47926">
    <property type="entry name" value="PENTATRICOPEPTIDE REPEAT-CONTAINING PROTEIN"/>
    <property type="match status" value="1"/>
</dbReference>
<evidence type="ECO:0000256" key="1">
    <source>
        <dbReference type="SAM" id="SignalP"/>
    </source>
</evidence>
<accession>A0ABR2QWT1</accession>
<proteinExistence type="predicted"/>